<dbReference type="Proteomes" id="UP001049518">
    <property type="component" value="Chromosome"/>
</dbReference>
<dbReference type="PANTHER" id="PTHR11699">
    <property type="entry name" value="ALDEHYDE DEHYDROGENASE-RELATED"/>
    <property type="match status" value="1"/>
</dbReference>
<dbReference type="RefSeq" id="WP_231334277.1">
    <property type="nucleotide sequence ID" value="NZ_CP059572.1"/>
</dbReference>
<evidence type="ECO:0000259" key="4">
    <source>
        <dbReference type="Pfam" id="PF00171"/>
    </source>
</evidence>
<dbReference type="InterPro" id="IPR029510">
    <property type="entry name" value="Ald_DH_CS_GLU"/>
</dbReference>
<proteinExistence type="inferred from homology"/>
<keyword evidence="6" id="KW-1185">Reference proteome</keyword>
<sequence>MPRDPKLLIGGRLADAASGARYETENPASATPLADVPDAGAPDVRAAVAAGRRAYPGWARLAPRERARTLRRLAAIVAGHGEELATLDALDCGHPRTAMLGDVALAVDTLEMYADWALRLGGDTVPSTADLLHFTVRQPYGVVGRIVPYNHPVMFAASKIAAPLLAGNAVVLKAPPQAPLSALRLGALFAGELPPGVLSVLAGSGPATGEELVRHPDVHRIGLIGSVRTGQAVLRAAAESGIKNITLELGGKNAMIVFPDADLDAAAEAAVRGMNFHWSAGQSCGSTSRLLLHESIGADFLDRVRGLTEDIRVGDPLSADTQMGALISAAHLETVNRHIRAGVEAGAEVLTGASRPSGEPFARGHWLRPTVLTGVRPEHGVAREEIFGPVLSVLRYKDEDEAVRIANALPYGLTGSVWTRDVGRALRVAHLLEAGYVWINEVSRHFAGTPFGGWKHSGLGREESIEDLHSYTQLKSVHAPLR</sequence>
<gene>
    <name evidence="5" type="ORF">AGRA3207_001969</name>
</gene>
<protein>
    <submittedName>
        <fullName evidence="5">Aldehyde dehydrogenase family protein</fullName>
    </submittedName>
</protein>
<evidence type="ECO:0000256" key="3">
    <source>
        <dbReference type="RuleBase" id="RU003345"/>
    </source>
</evidence>
<dbReference type="EMBL" id="CP059572">
    <property type="protein sequence ID" value="QXJ21143.1"/>
    <property type="molecule type" value="Genomic_DNA"/>
</dbReference>
<dbReference type="Pfam" id="PF00171">
    <property type="entry name" value="Aldedh"/>
    <property type="match status" value="1"/>
</dbReference>
<name>A0ABX8QWJ7_9ACTN</name>
<dbReference type="InterPro" id="IPR016161">
    <property type="entry name" value="Ald_DH/histidinol_DH"/>
</dbReference>
<reference evidence="5" key="1">
    <citation type="submission" date="2020-07" db="EMBL/GenBank/DDBJ databases">
        <authorList>
            <person name="Tarantini F.S."/>
            <person name="Hong K.W."/>
            <person name="Chan K.G."/>
        </authorList>
    </citation>
    <scope>NUCLEOTIDE SEQUENCE</scope>
    <source>
        <strain evidence="5">32-07</strain>
    </source>
</reference>
<comment type="similarity">
    <text evidence="3">Belongs to the aldehyde dehydrogenase family.</text>
</comment>
<feature type="domain" description="Aldehyde dehydrogenase" evidence="4">
    <location>
        <begin position="18"/>
        <end position="477"/>
    </location>
</feature>
<dbReference type="Gene3D" id="3.40.309.10">
    <property type="entry name" value="Aldehyde Dehydrogenase, Chain A, domain 2"/>
    <property type="match status" value="1"/>
</dbReference>
<evidence type="ECO:0000256" key="2">
    <source>
        <dbReference type="PROSITE-ProRule" id="PRU10007"/>
    </source>
</evidence>
<organism evidence="5 6">
    <name type="scientific">Actinomadura graeca</name>
    <dbReference type="NCBI Taxonomy" id="2750812"/>
    <lineage>
        <taxon>Bacteria</taxon>
        <taxon>Bacillati</taxon>
        <taxon>Actinomycetota</taxon>
        <taxon>Actinomycetes</taxon>
        <taxon>Streptosporangiales</taxon>
        <taxon>Thermomonosporaceae</taxon>
        <taxon>Actinomadura</taxon>
    </lineage>
</organism>
<feature type="active site" evidence="2">
    <location>
        <position position="248"/>
    </location>
</feature>
<dbReference type="SUPFAM" id="SSF53720">
    <property type="entry name" value="ALDH-like"/>
    <property type="match status" value="1"/>
</dbReference>
<evidence type="ECO:0000256" key="1">
    <source>
        <dbReference type="ARBA" id="ARBA00023002"/>
    </source>
</evidence>
<dbReference type="InterPro" id="IPR016162">
    <property type="entry name" value="Ald_DH_N"/>
</dbReference>
<dbReference type="PROSITE" id="PS00687">
    <property type="entry name" value="ALDEHYDE_DEHYDR_GLU"/>
    <property type="match status" value="1"/>
</dbReference>
<dbReference type="Gene3D" id="3.40.605.10">
    <property type="entry name" value="Aldehyde Dehydrogenase, Chain A, domain 1"/>
    <property type="match status" value="1"/>
</dbReference>
<dbReference type="InterPro" id="IPR016163">
    <property type="entry name" value="Ald_DH_C"/>
</dbReference>
<dbReference type="InterPro" id="IPR015590">
    <property type="entry name" value="Aldehyde_DH_dom"/>
</dbReference>
<accession>A0ABX8QWJ7</accession>
<evidence type="ECO:0000313" key="5">
    <source>
        <dbReference type="EMBL" id="QXJ21143.1"/>
    </source>
</evidence>
<keyword evidence="1 3" id="KW-0560">Oxidoreductase</keyword>
<evidence type="ECO:0000313" key="6">
    <source>
        <dbReference type="Proteomes" id="UP001049518"/>
    </source>
</evidence>